<evidence type="ECO:0000313" key="5">
    <source>
        <dbReference type="Proteomes" id="UP000316801"/>
    </source>
</evidence>
<proteinExistence type="predicted"/>
<feature type="domain" description="N-acetyltransferase" evidence="3">
    <location>
        <begin position="18"/>
        <end position="173"/>
    </location>
</feature>
<dbReference type="PROSITE" id="PS51186">
    <property type="entry name" value="GNAT"/>
    <property type="match status" value="1"/>
</dbReference>
<name>A0A549T6L6_9HYPH</name>
<protein>
    <submittedName>
        <fullName evidence="4">GNAT family N-acetyltransferase</fullName>
    </submittedName>
</protein>
<dbReference type="InterPro" id="IPR016181">
    <property type="entry name" value="Acyl_CoA_acyltransferase"/>
</dbReference>
<evidence type="ECO:0000256" key="1">
    <source>
        <dbReference type="ARBA" id="ARBA00022679"/>
    </source>
</evidence>
<accession>A0A549T6L6</accession>
<comment type="caution">
    <text evidence="4">The sequence shown here is derived from an EMBL/GenBank/DDBJ whole genome shotgun (WGS) entry which is preliminary data.</text>
</comment>
<organism evidence="4 5">
    <name type="scientific">Rhizobium straminoryzae</name>
    <dbReference type="NCBI Taxonomy" id="1387186"/>
    <lineage>
        <taxon>Bacteria</taxon>
        <taxon>Pseudomonadati</taxon>
        <taxon>Pseudomonadota</taxon>
        <taxon>Alphaproteobacteria</taxon>
        <taxon>Hyphomicrobiales</taxon>
        <taxon>Rhizobiaceae</taxon>
        <taxon>Rhizobium/Agrobacterium group</taxon>
        <taxon>Rhizobium</taxon>
    </lineage>
</organism>
<dbReference type="RefSeq" id="WP_143126085.1">
    <property type="nucleotide sequence ID" value="NZ_VJMG01000043.1"/>
</dbReference>
<dbReference type="AlphaFoldDB" id="A0A549T6L6"/>
<dbReference type="Gene3D" id="3.40.630.30">
    <property type="match status" value="1"/>
</dbReference>
<dbReference type="CDD" id="cd04301">
    <property type="entry name" value="NAT_SF"/>
    <property type="match status" value="1"/>
</dbReference>
<sequence>MTQDRFPIASDARWPEGLIIRVRTPVDAEGIAALHNLPGYRFGTLRTPYHSADDIRKGIEGQPATVTALVAILGEQIVGDIGLTRFASRRAHAGSIGMGVHDRFTGRGIGRALLGEIVSIADNWLNLRRLELTVYTDNAPAVALYRRFGFAVEGTLQDFAFRDGAFVDAHTMARVRR</sequence>
<evidence type="ECO:0000259" key="3">
    <source>
        <dbReference type="PROSITE" id="PS51186"/>
    </source>
</evidence>
<keyword evidence="5" id="KW-1185">Reference proteome</keyword>
<dbReference type="PANTHER" id="PTHR43877">
    <property type="entry name" value="AMINOALKYLPHOSPHONATE N-ACETYLTRANSFERASE-RELATED-RELATED"/>
    <property type="match status" value="1"/>
</dbReference>
<dbReference type="InterPro" id="IPR000182">
    <property type="entry name" value="GNAT_dom"/>
</dbReference>
<keyword evidence="2" id="KW-0012">Acyltransferase</keyword>
<keyword evidence="1 4" id="KW-0808">Transferase</keyword>
<dbReference type="Pfam" id="PF00583">
    <property type="entry name" value="Acetyltransf_1"/>
    <property type="match status" value="1"/>
</dbReference>
<dbReference type="InterPro" id="IPR050832">
    <property type="entry name" value="Bact_Acetyltransf"/>
</dbReference>
<dbReference type="PANTHER" id="PTHR43877:SF2">
    <property type="entry name" value="AMINOALKYLPHOSPHONATE N-ACETYLTRANSFERASE-RELATED"/>
    <property type="match status" value="1"/>
</dbReference>
<dbReference type="GO" id="GO:0016747">
    <property type="term" value="F:acyltransferase activity, transferring groups other than amino-acyl groups"/>
    <property type="evidence" value="ECO:0007669"/>
    <property type="project" value="InterPro"/>
</dbReference>
<dbReference type="SUPFAM" id="SSF55729">
    <property type="entry name" value="Acyl-CoA N-acyltransferases (Nat)"/>
    <property type="match status" value="1"/>
</dbReference>
<gene>
    <name evidence="4" type="ORF">FNA46_15340</name>
</gene>
<dbReference type="EMBL" id="VJMG01000043">
    <property type="protein sequence ID" value="TRL37480.1"/>
    <property type="molecule type" value="Genomic_DNA"/>
</dbReference>
<reference evidence="4 5" key="1">
    <citation type="submission" date="2019-07" db="EMBL/GenBank/DDBJ databases">
        <title>Ln-dependent methylotrophs.</title>
        <authorList>
            <person name="Tani A."/>
        </authorList>
    </citation>
    <scope>NUCLEOTIDE SEQUENCE [LARGE SCALE GENOMIC DNA]</scope>
    <source>
        <strain evidence="4 5">SM12</strain>
    </source>
</reference>
<evidence type="ECO:0000313" key="4">
    <source>
        <dbReference type="EMBL" id="TRL37480.1"/>
    </source>
</evidence>
<dbReference type="Proteomes" id="UP000316801">
    <property type="component" value="Unassembled WGS sequence"/>
</dbReference>
<evidence type="ECO:0000256" key="2">
    <source>
        <dbReference type="ARBA" id="ARBA00023315"/>
    </source>
</evidence>